<proteinExistence type="predicted"/>
<dbReference type="RefSeq" id="WP_147826303.1">
    <property type="nucleotide sequence ID" value="NZ_BAAARG010000001.1"/>
</dbReference>
<gene>
    <name evidence="1" type="ORF">FVP60_10800</name>
</gene>
<dbReference type="OrthoDB" id="3837801at2"/>
<dbReference type="Proteomes" id="UP000321196">
    <property type="component" value="Unassembled WGS sequence"/>
</dbReference>
<evidence type="ECO:0008006" key="3">
    <source>
        <dbReference type="Google" id="ProtNLM"/>
    </source>
</evidence>
<sequence length="388" mass="43584">MSANELLTQLLPVLGKSEAVGFNVFDVMHHGTHEKQLSNIFRWIFEIGGTHNFEGLGQDLFVEVINEELGEGLPAGPYTVRQEVNTAKPGLEWDIADIVLESDSAVIVVENYGTSDGHGHEYEGYLEFGRRGGKRSVVVLLCGEEDRALQTDGWENAPVVTYERLLDRLIRKLDDDSTYAKRNAEQYTFLSQVHRKFSKGKARMSDKDVLDFITAMCATGEARRYQERDRDVAAERLASDLAQQARERYGESRDVLQHVKSRLLTYVNGVLKGQLNAAFGEGRVERVVANHQGIYQWAVILEPAPGHDASGSPIQIKLGPSAWFVNEQEPTWRRKVDPRLADYSRLFLTYAGNHEVRQSAVTLHEVLYGLDAGDTRLLDEIVALVRGE</sequence>
<reference evidence="1 2" key="1">
    <citation type="submission" date="2019-08" db="EMBL/GenBank/DDBJ databases">
        <authorList>
            <person name="Dong K."/>
        </authorList>
    </citation>
    <scope>NUCLEOTIDE SEQUENCE [LARGE SCALE GENOMIC DNA]</scope>
    <source>
        <strain evidence="1 2">M4-8</strain>
    </source>
</reference>
<evidence type="ECO:0000313" key="1">
    <source>
        <dbReference type="EMBL" id="TXK03372.1"/>
    </source>
</evidence>
<organism evidence="1 2">
    <name type="scientific">Microbacterium mitrae</name>
    <dbReference type="NCBI Taxonomy" id="664640"/>
    <lineage>
        <taxon>Bacteria</taxon>
        <taxon>Bacillati</taxon>
        <taxon>Actinomycetota</taxon>
        <taxon>Actinomycetes</taxon>
        <taxon>Micrococcales</taxon>
        <taxon>Microbacteriaceae</taxon>
        <taxon>Microbacterium</taxon>
    </lineage>
</organism>
<name>A0A5C8HMA8_9MICO</name>
<evidence type="ECO:0000313" key="2">
    <source>
        <dbReference type="Proteomes" id="UP000321196"/>
    </source>
</evidence>
<protein>
    <recommendedName>
        <fullName evidence="3">PD-(D/E)XK nuclease superfamily protein</fullName>
    </recommendedName>
</protein>
<accession>A0A5C8HMA8</accession>
<dbReference type="AlphaFoldDB" id="A0A5C8HMA8"/>
<comment type="caution">
    <text evidence="1">The sequence shown here is derived from an EMBL/GenBank/DDBJ whole genome shotgun (WGS) entry which is preliminary data.</text>
</comment>
<dbReference type="EMBL" id="VRSW01000004">
    <property type="protein sequence ID" value="TXK03372.1"/>
    <property type="molecule type" value="Genomic_DNA"/>
</dbReference>
<keyword evidence="2" id="KW-1185">Reference proteome</keyword>